<dbReference type="GO" id="GO:0004065">
    <property type="term" value="F:arylsulfatase activity"/>
    <property type="evidence" value="ECO:0007669"/>
    <property type="project" value="TreeGrafter"/>
</dbReference>
<evidence type="ECO:0000256" key="2">
    <source>
        <dbReference type="ARBA" id="ARBA00022723"/>
    </source>
</evidence>
<dbReference type="InterPro" id="IPR017850">
    <property type="entry name" value="Alkaline_phosphatase_core_sf"/>
</dbReference>
<dbReference type="OrthoDB" id="100733at2"/>
<evidence type="ECO:0000313" key="6">
    <source>
        <dbReference type="EMBL" id="RZU30383.1"/>
    </source>
</evidence>
<keyword evidence="3" id="KW-0378">Hydrolase</keyword>
<proteinExistence type="inferred from homology"/>
<dbReference type="AlphaFoldDB" id="A0A4Q7Y344"/>
<dbReference type="InterPro" id="IPR000917">
    <property type="entry name" value="Sulfatase_N"/>
</dbReference>
<protein>
    <submittedName>
        <fullName evidence="6">Putative sulfatase</fullName>
    </submittedName>
</protein>
<dbReference type="InterPro" id="IPR050738">
    <property type="entry name" value="Sulfatase"/>
</dbReference>
<name>A0A4Q7Y344_9BACT</name>
<keyword evidence="7" id="KW-1185">Reference proteome</keyword>
<evidence type="ECO:0000256" key="3">
    <source>
        <dbReference type="ARBA" id="ARBA00022801"/>
    </source>
</evidence>
<sequence>MKRRDFLKTTAAVAGASVATRLGFSKNITEPGAKPNVLFILVDELRWPSVFPIGIDSAEEYFKRFMPNLYKHVWKRGVKFSNYYTAACACTPARGTIITGLYAHQSWLMTTITTNPNVPVLNPAYPTYGKLLQAAGYTTPYVGKWHVSVPNGPSDTAPYGFDWNSPPDPSGYNLQGTYGDFNSDPQFHNDAYTTNQALAYLQNVKTTDGPWCLTIGYVNPHDREFFPAGTEFLTYTNLFANYNQNHPSAPLNQILDYTNNPPIVDWDTNQLKSPPFFRYPFLPPNWQNPNNYAATGKPTTHTFIQQFQEAVWGGVTTNPLQRGFRVRPYGNGDTGFGIGFAPFYYWQRGLDSYTQITKIVDQQIGDVLDQLHKLPQSIIDNTVIIFASDHGEYSGAHGFVQGKIGTVYEECMHIPLIVMDPSGRFTDDTNTIRTGLCSSVDLLNMFVTLGHKGDTTWLTEFPNNQIYANRLDMYSMLKSRWAPGRSYLLFSTDEIAPGFFNFNNSPTNIVALRTNDTKVGVYSDWLPATTTIDPATVQLEFYDHSTQAGQLELISHPDAPRAEQGYEALVNNYIPNELAAPLPGNPLDPNSLRFQQLKSEAAHLIYRDLIKNESDSTWRTGSGLRQLLGYGGQF</sequence>
<reference evidence="6 7" key="1">
    <citation type="submission" date="2019-02" db="EMBL/GenBank/DDBJ databases">
        <title>Genomic Encyclopedia of Archaeal and Bacterial Type Strains, Phase II (KMG-II): from individual species to whole genera.</title>
        <authorList>
            <person name="Goeker M."/>
        </authorList>
    </citation>
    <scope>NUCLEOTIDE SEQUENCE [LARGE SCALE GENOMIC DNA]</scope>
    <source>
        <strain evidence="6 7">DSM 18101</strain>
    </source>
</reference>
<gene>
    <name evidence="6" type="ORF">BDD14_6142</name>
</gene>
<dbReference type="Gene3D" id="3.40.720.10">
    <property type="entry name" value="Alkaline Phosphatase, subunit A"/>
    <property type="match status" value="1"/>
</dbReference>
<accession>A0A4Q7Y344</accession>
<comment type="similarity">
    <text evidence="1">Belongs to the sulfatase family.</text>
</comment>
<evidence type="ECO:0000313" key="7">
    <source>
        <dbReference type="Proteomes" id="UP000292958"/>
    </source>
</evidence>
<dbReference type="SUPFAM" id="SSF53649">
    <property type="entry name" value="Alkaline phosphatase-like"/>
    <property type="match status" value="1"/>
</dbReference>
<dbReference type="InterPro" id="IPR024607">
    <property type="entry name" value="Sulfatase_CS"/>
</dbReference>
<dbReference type="PANTHER" id="PTHR42693:SF33">
    <property type="entry name" value="ARYLSULFATASE"/>
    <property type="match status" value="1"/>
</dbReference>
<evidence type="ECO:0000256" key="4">
    <source>
        <dbReference type="ARBA" id="ARBA00022837"/>
    </source>
</evidence>
<keyword evidence="4" id="KW-0106">Calcium</keyword>
<dbReference type="Proteomes" id="UP000292958">
    <property type="component" value="Unassembled WGS sequence"/>
</dbReference>
<dbReference type="PROSITE" id="PS00149">
    <property type="entry name" value="SULFATASE_2"/>
    <property type="match status" value="1"/>
</dbReference>
<keyword evidence="2" id="KW-0479">Metal-binding</keyword>
<dbReference type="RefSeq" id="WP_130424736.1">
    <property type="nucleotide sequence ID" value="NZ_SHKW01000005.1"/>
</dbReference>
<dbReference type="EMBL" id="SHKW01000005">
    <property type="protein sequence ID" value="RZU30383.1"/>
    <property type="molecule type" value="Genomic_DNA"/>
</dbReference>
<comment type="caution">
    <text evidence="6">The sequence shown here is derived from an EMBL/GenBank/DDBJ whole genome shotgun (WGS) entry which is preliminary data.</text>
</comment>
<dbReference type="GO" id="GO:0046872">
    <property type="term" value="F:metal ion binding"/>
    <property type="evidence" value="ECO:0007669"/>
    <property type="project" value="UniProtKB-KW"/>
</dbReference>
<dbReference type="Pfam" id="PF00884">
    <property type="entry name" value="Sulfatase"/>
    <property type="match status" value="1"/>
</dbReference>
<evidence type="ECO:0000259" key="5">
    <source>
        <dbReference type="Pfam" id="PF00884"/>
    </source>
</evidence>
<feature type="domain" description="Sulfatase N-terminal" evidence="5">
    <location>
        <begin position="35"/>
        <end position="446"/>
    </location>
</feature>
<organism evidence="6 7">
    <name type="scientific">Edaphobacter modestus</name>
    <dbReference type="NCBI Taxonomy" id="388466"/>
    <lineage>
        <taxon>Bacteria</taxon>
        <taxon>Pseudomonadati</taxon>
        <taxon>Acidobacteriota</taxon>
        <taxon>Terriglobia</taxon>
        <taxon>Terriglobales</taxon>
        <taxon>Acidobacteriaceae</taxon>
        <taxon>Edaphobacter</taxon>
    </lineage>
</organism>
<dbReference type="PANTHER" id="PTHR42693">
    <property type="entry name" value="ARYLSULFATASE FAMILY MEMBER"/>
    <property type="match status" value="1"/>
</dbReference>
<evidence type="ECO:0000256" key="1">
    <source>
        <dbReference type="ARBA" id="ARBA00008779"/>
    </source>
</evidence>